<dbReference type="Proteomes" id="UP000017836">
    <property type="component" value="Unassembled WGS sequence"/>
</dbReference>
<proteinExistence type="predicted"/>
<gene>
    <name evidence="2" type="ORF">AMTR_s00001p00272530</name>
</gene>
<evidence type="ECO:0000256" key="1">
    <source>
        <dbReference type="SAM" id="MobiDB-lite"/>
    </source>
</evidence>
<reference evidence="3" key="1">
    <citation type="journal article" date="2013" name="Science">
        <title>The Amborella genome and the evolution of flowering plants.</title>
        <authorList>
            <consortium name="Amborella Genome Project"/>
        </authorList>
    </citation>
    <scope>NUCLEOTIDE SEQUENCE [LARGE SCALE GENOMIC DNA]</scope>
</reference>
<dbReference type="HOGENOM" id="CLU_2612963_0_0_1"/>
<keyword evidence="3" id="KW-1185">Reference proteome</keyword>
<feature type="non-terminal residue" evidence="2">
    <location>
        <position position="1"/>
    </location>
</feature>
<dbReference type="Gramene" id="ERM96660">
    <property type="protein sequence ID" value="ERM96660"/>
    <property type="gene ID" value="AMTR_s00001p00272530"/>
</dbReference>
<dbReference type="EMBL" id="KI397142">
    <property type="protein sequence ID" value="ERM96660.1"/>
    <property type="molecule type" value="Genomic_DNA"/>
</dbReference>
<evidence type="ECO:0000313" key="3">
    <source>
        <dbReference type="Proteomes" id="UP000017836"/>
    </source>
</evidence>
<protein>
    <submittedName>
        <fullName evidence="2">Uncharacterized protein</fullName>
    </submittedName>
</protein>
<feature type="compositionally biased region" description="Basic residues" evidence="1">
    <location>
        <begin position="1"/>
        <end position="10"/>
    </location>
</feature>
<organism evidence="2 3">
    <name type="scientific">Amborella trichopoda</name>
    <dbReference type="NCBI Taxonomy" id="13333"/>
    <lineage>
        <taxon>Eukaryota</taxon>
        <taxon>Viridiplantae</taxon>
        <taxon>Streptophyta</taxon>
        <taxon>Embryophyta</taxon>
        <taxon>Tracheophyta</taxon>
        <taxon>Spermatophyta</taxon>
        <taxon>Magnoliopsida</taxon>
        <taxon>Amborellales</taxon>
        <taxon>Amborellaceae</taxon>
        <taxon>Amborella</taxon>
    </lineage>
</organism>
<name>W1NN03_AMBTC</name>
<sequence>DKKGSSKRRLGSGVENKLGSTNLSNCPWAGKRQPGGLDHLSRQRKRKQKLPSVRSKTSIVLLVQPPPKASLVPGITKDG</sequence>
<dbReference type="AlphaFoldDB" id="W1NN03"/>
<accession>W1NN03</accession>
<evidence type="ECO:0000313" key="2">
    <source>
        <dbReference type="EMBL" id="ERM96660.1"/>
    </source>
</evidence>
<feature type="region of interest" description="Disordered" evidence="1">
    <location>
        <begin position="1"/>
        <end position="57"/>
    </location>
</feature>